<organism evidence="1 2">
    <name type="scientific">Caloramator proteoclasticus DSM 10124</name>
    <dbReference type="NCBI Taxonomy" id="1121262"/>
    <lineage>
        <taxon>Bacteria</taxon>
        <taxon>Bacillati</taxon>
        <taxon>Bacillota</taxon>
        <taxon>Clostridia</taxon>
        <taxon>Eubacteriales</taxon>
        <taxon>Clostridiaceae</taxon>
        <taxon>Caloramator</taxon>
    </lineage>
</organism>
<dbReference type="AlphaFoldDB" id="A0A1M4VXF2"/>
<dbReference type="RefSeq" id="WP_073248161.1">
    <property type="nucleotide sequence ID" value="NZ_FQVG01000014.1"/>
</dbReference>
<proteinExistence type="predicted"/>
<evidence type="ECO:0000313" key="1">
    <source>
        <dbReference type="EMBL" id="SHE73744.1"/>
    </source>
</evidence>
<protein>
    <recommendedName>
        <fullName evidence="3">Hydroxymyristoyl-ACP dehydratase</fullName>
    </recommendedName>
</protein>
<dbReference type="EMBL" id="FQVG01000014">
    <property type="protein sequence ID" value="SHE73744.1"/>
    <property type="molecule type" value="Genomic_DNA"/>
</dbReference>
<evidence type="ECO:0000313" key="2">
    <source>
        <dbReference type="Proteomes" id="UP000184423"/>
    </source>
</evidence>
<accession>A0A1M4VXF2</accession>
<name>A0A1M4VXF2_9CLOT</name>
<gene>
    <name evidence="1" type="ORF">SAMN02746091_01005</name>
</gene>
<keyword evidence="2" id="KW-1185">Reference proteome</keyword>
<sequence>MTNINCSANCVHEKNGKCTLNHISVIVNAIGHGTDCAYYTPRKETPPEK</sequence>
<reference evidence="2" key="1">
    <citation type="submission" date="2016-11" db="EMBL/GenBank/DDBJ databases">
        <authorList>
            <person name="Varghese N."/>
            <person name="Submissions S."/>
        </authorList>
    </citation>
    <scope>NUCLEOTIDE SEQUENCE [LARGE SCALE GENOMIC DNA]</scope>
    <source>
        <strain evidence="2">DSM 10124</strain>
    </source>
</reference>
<evidence type="ECO:0008006" key="3">
    <source>
        <dbReference type="Google" id="ProtNLM"/>
    </source>
</evidence>
<dbReference type="Proteomes" id="UP000184423">
    <property type="component" value="Unassembled WGS sequence"/>
</dbReference>